<dbReference type="EMBL" id="AM231039">
    <property type="protein sequence ID" value="CAJ76907.1"/>
    <property type="molecule type" value="Genomic_DNA"/>
</dbReference>
<dbReference type="Pfam" id="PF00404">
    <property type="entry name" value="Dockerin_1"/>
    <property type="match status" value="2"/>
</dbReference>
<dbReference type="InterPro" id="IPR036439">
    <property type="entry name" value="Dockerin_dom_sf"/>
</dbReference>
<dbReference type="PRINTS" id="PR00723">
    <property type="entry name" value="SUBTILISIN"/>
</dbReference>
<keyword evidence="2 6" id="KW-0645">Protease</keyword>
<evidence type="ECO:0000256" key="2">
    <source>
        <dbReference type="ARBA" id="ARBA00022670"/>
    </source>
</evidence>
<dbReference type="InterPro" id="IPR034204">
    <property type="entry name" value="PfSUB1-like_cat_dom"/>
</dbReference>
<dbReference type="Gene3D" id="1.10.1330.10">
    <property type="entry name" value="Dockerin domain"/>
    <property type="match status" value="2"/>
</dbReference>
<dbReference type="PANTHER" id="PTHR43806:SF11">
    <property type="entry name" value="CEREVISIN-RELATED"/>
    <property type="match status" value="1"/>
</dbReference>
<dbReference type="CDD" id="cd07473">
    <property type="entry name" value="Peptidases_S8_Subtilisin_like"/>
    <property type="match status" value="1"/>
</dbReference>
<feature type="domain" description="Dockerin" evidence="9">
    <location>
        <begin position="463"/>
        <end position="532"/>
    </location>
</feature>
<dbReference type="PROSITE" id="PS51766">
    <property type="entry name" value="DOCKERIN"/>
    <property type="match status" value="2"/>
</dbReference>
<keyword evidence="4 6" id="KW-0720">Serine protease</keyword>
<dbReference type="MEROPS" id="S08.130"/>
<dbReference type="InterPro" id="IPR036852">
    <property type="entry name" value="Peptidase_S8/S53_dom_sf"/>
</dbReference>
<evidence type="ECO:0000256" key="7">
    <source>
        <dbReference type="RuleBase" id="RU003355"/>
    </source>
</evidence>
<accession>Q2HPT9</accession>
<dbReference type="InterPro" id="IPR016134">
    <property type="entry name" value="Dockerin_dom"/>
</dbReference>
<dbReference type="InterPro" id="IPR018247">
    <property type="entry name" value="EF_Hand_1_Ca_BS"/>
</dbReference>
<evidence type="ECO:0000313" key="10">
    <source>
        <dbReference type="EMBL" id="CAJ76907.1"/>
    </source>
</evidence>
<dbReference type="InterPro" id="IPR022398">
    <property type="entry name" value="Peptidase_S8_His-AS"/>
</dbReference>
<dbReference type="PANTHER" id="PTHR43806">
    <property type="entry name" value="PEPTIDASE S8"/>
    <property type="match status" value="1"/>
</dbReference>
<dbReference type="InterPro" id="IPR000209">
    <property type="entry name" value="Peptidase_S8/S53_dom"/>
</dbReference>
<name>Q2HPT9_ACETH</name>
<dbReference type="PROSITE" id="PS00018">
    <property type="entry name" value="EF_HAND_1"/>
    <property type="match status" value="3"/>
</dbReference>
<dbReference type="SUPFAM" id="SSF52743">
    <property type="entry name" value="Subtilisin-like"/>
    <property type="match status" value="1"/>
</dbReference>
<dbReference type="InterPro" id="IPR002105">
    <property type="entry name" value="Dockerin_1_rpt"/>
</dbReference>
<feature type="active site" description="Charge relay system" evidence="5 6">
    <location>
        <position position="403"/>
    </location>
</feature>
<dbReference type="Pfam" id="PF00082">
    <property type="entry name" value="Peptidase_S8"/>
    <property type="match status" value="1"/>
</dbReference>
<feature type="active site" description="Charge relay system" evidence="5 6">
    <location>
        <position position="236"/>
    </location>
</feature>
<reference evidence="10" key="1">
    <citation type="submission" date="2006-02" db="EMBL/GenBank/DDBJ databases">
        <title>Cellulosomal serine protease cprA.</title>
        <authorList>
            <person name="Zverlov V.V."/>
            <person name="Schwarz W.H."/>
        </authorList>
    </citation>
    <scope>NUCLEOTIDE SEQUENCE</scope>
    <source>
        <strain evidence="10">F7</strain>
    </source>
</reference>
<dbReference type="PROSITE" id="PS00138">
    <property type="entry name" value="SUBTILASE_SER"/>
    <property type="match status" value="1"/>
</dbReference>
<dbReference type="InterPro" id="IPR023827">
    <property type="entry name" value="Peptidase_S8_Asp-AS"/>
</dbReference>
<evidence type="ECO:0000256" key="5">
    <source>
        <dbReference type="PIRSR" id="PIRSR615500-1"/>
    </source>
</evidence>
<keyword evidence="3 6" id="KW-0378">Hydrolase</keyword>
<dbReference type="CDD" id="cd14256">
    <property type="entry name" value="Dockerin_I"/>
    <property type="match status" value="2"/>
</dbReference>
<evidence type="ECO:0000256" key="4">
    <source>
        <dbReference type="ARBA" id="ARBA00022825"/>
    </source>
</evidence>
<dbReference type="SUPFAM" id="SSF63446">
    <property type="entry name" value="Type I dockerin domain"/>
    <property type="match status" value="2"/>
</dbReference>
<feature type="domain" description="Dockerin" evidence="9">
    <location>
        <begin position="534"/>
        <end position="602"/>
    </location>
</feature>
<dbReference type="GO" id="GO:0006508">
    <property type="term" value="P:proteolysis"/>
    <property type="evidence" value="ECO:0007669"/>
    <property type="project" value="UniProtKB-KW"/>
</dbReference>
<dbReference type="InterPro" id="IPR023828">
    <property type="entry name" value="Peptidase_S8_Ser-AS"/>
</dbReference>
<evidence type="ECO:0000256" key="3">
    <source>
        <dbReference type="ARBA" id="ARBA00022801"/>
    </source>
</evidence>
<evidence type="ECO:0000256" key="6">
    <source>
        <dbReference type="PROSITE-ProRule" id="PRU01240"/>
    </source>
</evidence>
<dbReference type="InterPro" id="IPR050131">
    <property type="entry name" value="Peptidase_S8_subtilisin-like"/>
</dbReference>
<reference evidence="10" key="2">
    <citation type="submission" date="2006-02" db="EMBL/GenBank/DDBJ databases">
        <authorList>
            <person name="Zverlov V."/>
        </authorList>
    </citation>
    <scope>NUCLEOTIDE SEQUENCE</scope>
    <source>
        <strain evidence="10">F7</strain>
    </source>
</reference>
<dbReference type="PROSITE" id="PS00137">
    <property type="entry name" value="SUBTILASE_HIS"/>
    <property type="match status" value="1"/>
</dbReference>
<feature type="active site" description="Charge relay system" evidence="5 6">
    <location>
        <position position="180"/>
    </location>
</feature>
<gene>
    <name evidence="10" type="primary">cprA</name>
</gene>
<proteinExistence type="inferred from homology"/>
<dbReference type="PROSITE" id="PS00136">
    <property type="entry name" value="SUBTILASE_ASP"/>
    <property type="match status" value="1"/>
</dbReference>
<dbReference type="InterPro" id="IPR054399">
    <property type="entry name" value="Fervidolysin-like_N_prodom"/>
</dbReference>
<evidence type="ECO:0000256" key="1">
    <source>
        <dbReference type="ARBA" id="ARBA00011073"/>
    </source>
</evidence>
<protein>
    <submittedName>
        <fullName evidence="10">Serine protease</fullName>
    </submittedName>
</protein>
<dbReference type="GO" id="GO:0004252">
    <property type="term" value="F:serine-type endopeptidase activity"/>
    <property type="evidence" value="ECO:0007669"/>
    <property type="project" value="UniProtKB-UniRule"/>
</dbReference>
<sequence length="605" mass="64894">MSFKKHIAKFLALTTVIAGTFAGSQFALANNNSVDLGLKSNYVNSDCSFAEGRVIVGFKEGYDISIISNKLQNLGVESFEDLTKAQKPAKANDNSTEKKKKKKIYLLYLKDKTKDGVLKAIEKLNNEPNVAYAEPDFLIETASEENNNEGKTENPMEIISALEAMGLCSGNQDVVVGVIDSGIDYNHPDLINHMWINTAEANGLPGVDDDGNGYTDDIYGYDFGADDSDPMDIGDHGTHCAGIIAGFGPNVKIASLKHLSGNKFKDLDNWVSTMIKAINYADAMDIKIVNVSLGLHKSQIGDRPFDSQALNDAISNADLLFVTAAGNFNKNIDLPDDVIYPASCTAENIITVANTDKDDKLYESSNYGVISVDLAAPGTDIRSTIPTHLAGEGGPYDIKTGTSMSAPHVAGAAALLLSSNPSLTTQQLKDLILSSVDFLPDSQGKVATSGRLNVAKALRKIRTSVKIGDIDGNGEISSIDYAILKSHLINSNLTFKQLAAADVDGNGYVNSIDLAILQMYLLGKGGTSDIGKNRIYTYGDIDNNGIVDENDYILICNHINGTGQLSDASLFAADADGNNVIDQTDRILIEKYITGRITHLPVGNQ</sequence>
<dbReference type="InterPro" id="IPR015500">
    <property type="entry name" value="Peptidase_S8_subtilisin-rel"/>
</dbReference>
<evidence type="ECO:0000256" key="8">
    <source>
        <dbReference type="SAM" id="SignalP"/>
    </source>
</evidence>
<dbReference type="Gene3D" id="3.40.50.200">
    <property type="entry name" value="Peptidase S8/S53 domain"/>
    <property type="match status" value="1"/>
</dbReference>
<feature type="signal peptide" evidence="8">
    <location>
        <begin position="1"/>
        <end position="29"/>
    </location>
</feature>
<comment type="similarity">
    <text evidence="1 6 7">Belongs to the peptidase S8 family.</text>
</comment>
<dbReference type="AlphaFoldDB" id="Q2HPT9"/>
<dbReference type="GO" id="GO:0004553">
    <property type="term" value="F:hydrolase activity, hydrolyzing O-glycosyl compounds"/>
    <property type="evidence" value="ECO:0007669"/>
    <property type="project" value="InterPro"/>
</dbReference>
<evidence type="ECO:0000259" key="9">
    <source>
        <dbReference type="PROSITE" id="PS51766"/>
    </source>
</evidence>
<organism evidence="10">
    <name type="scientific">Acetivibrio thermocellus</name>
    <name type="common">Hungateiclostridium thermocellum</name>
    <name type="synonym">Clostridium thermocellum</name>
    <dbReference type="NCBI Taxonomy" id="1515"/>
    <lineage>
        <taxon>Bacteria</taxon>
        <taxon>Bacillati</taxon>
        <taxon>Bacillota</taxon>
        <taxon>Clostridia</taxon>
        <taxon>Eubacteriales</taxon>
        <taxon>Oscillospiraceae</taxon>
        <taxon>Acetivibrio</taxon>
    </lineage>
</organism>
<dbReference type="Pfam" id="PF22148">
    <property type="entry name" value="Fervidolysin_NPro-like"/>
    <property type="match status" value="1"/>
</dbReference>
<keyword evidence="8" id="KW-0732">Signal</keyword>
<dbReference type="PROSITE" id="PS51892">
    <property type="entry name" value="SUBTILASE"/>
    <property type="match status" value="1"/>
</dbReference>
<dbReference type="GO" id="GO:0000272">
    <property type="term" value="P:polysaccharide catabolic process"/>
    <property type="evidence" value="ECO:0007669"/>
    <property type="project" value="InterPro"/>
</dbReference>
<feature type="chain" id="PRO_5004209637" evidence="8">
    <location>
        <begin position="30"/>
        <end position="605"/>
    </location>
</feature>